<name>A0A1I1A3G3_9ACTN</name>
<evidence type="ECO:0000313" key="5">
    <source>
        <dbReference type="Proteomes" id="UP000233565"/>
    </source>
</evidence>
<dbReference type="RefSeq" id="WP_101228854.1">
    <property type="nucleotide sequence ID" value="NZ_FOKC01000007.1"/>
</dbReference>
<keyword evidence="5" id="KW-1185">Reference proteome</keyword>
<dbReference type="Proteomes" id="UP000199113">
    <property type="component" value="Unassembled WGS sequence"/>
</dbReference>
<dbReference type="Pfam" id="PF13643">
    <property type="entry name" value="DUF4145"/>
    <property type="match status" value="1"/>
</dbReference>
<reference evidence="2 5" key="2">
    <citation type="submission" date="2017-12" db="EMBL/GenBank/DDBJ databases">
        <title>Pharmacopeia of the Arctic Ocean.</title>
        <authorList>
            <person name="Collins E."/>
            <person name="Ducluzeau A.-L."/>
        </authorList>
    </citation>
    <scope>NUCLEOTIDE SEQUENCE [LARGE SCALE GENOMIC DNA]</scope>
    <source>
        <strain evidence="2 5">DSM 23325</strain>
    </source>
</reference>
<dbReference type="InterPro" id="IPR025285">
    <property type="entry name" value="DUF4145"/>
</dbReference>
<evidence type="ECO:0000313" key="3">
    <source>
        <dbReference type="EMBL" id="SFB32052.1"/>
    </source>
</evidence>
<reference evidence="3" key="1">
    <citation type="submission" date="2016-10" db="EMBL/GenBank/DDBJ databases">
        <authorList>
            <person name="de Groot N.N."/>
        </authorList>
    </citation>
    <scope>NUCLEOTIDE SEQUENCE [LARGE SCALE GENOMIC DNA]</scope>
    <source>
        <strain evidence="3">CGMCC 1.10697</strain>
    </source>
</reference>
<dbReference type="Proteomes" id="UP000233565">
    <property type="component" value="Unassembled WGS sequence"/>
</dbReference>
<protein>
    <recommendedName>
        <fullName evidence="1">DUF4145 domain-containing protein</fullName>
    </recommendedName>
</protein>
<dbReference type="AlphaFoldDB" id="A0A1I1A3G3"/>
<evidence type="ECO:0000313" key="2">
    <source>
        <dbReference type="EMBL" id="PKH42155.1"/>
    </source>
</evidence>
<feature type="domain" description="DUF4145" evidence="1">
    <location>
        <begin position="135"/>
        <end position="226"/>
    </location>
</feature>
<dbReference type="EMBL" id="FOKC01000007">
    <property type="protein sequence ID" value="SFB32052.1"/>
    <property type="molecule type" value="Genomic_DNA"/>
</dbReference>
<accession>A0A1I1A3G3</accession>
<evidence type="ECO:0000313" key="4">
    <source>
        <dbReference type="Proteomes" id="UP000199113"/>
    </source>
</evidence>
<gene>
    <name evidence="2" type="ORF">CXG46_06675</name>
    <name evidence="3" type="ORF">SAMN05192575_107153</name>
</gene>
<sequence>MAKPISALVGWLDEYDWPKVSCPTCGEGGLDFVEKSITTLEDVESAAKQESYKQGLAGPEELSGTFHGHLICDNSSCRDAVAMAGDWGLWVNDGMYPERGSFGSVYRIRYLNPPLRLMNLPDKTPQKVQDCVQFASSVLWASPASAANQLRQAVEELLTARKVKRFVVNAHGKLKTVPLDARIAIFAKTHPAVAETLMAVKWIGNSGSHDNDLSAEQVLTGAAILEAAVKGLYDKTESELKATVKAINKSKGFPKTKD</sequence>
<dbReference type="OrthoDB" id="4558460at2"/>
<evidence type="ECO:0000259" key="1">
    <source>
        <dbReference type="Pfam" id="PF13643"/>
    </source>
</evidence>
<dbReference type="EMBL" id="PJBV01000013">
    <property type="protein sequence ID" value="PKH42155.1"/>
    <property type="molecule type" value="Genomic_DNA"/>
</dbReference>
<organism evidence="3 4">
    <name type="scientific">Nocardioides alpinus</name>
    <dbReference type="NCBI Taxonomy" id="748909"/>
    <lineage>
        <taxon>Bacteria</taxon>
        <taxon>Bacillati</taxon>
        <taxon>Actinomycetota</taxon>
        <taxon>Actinomycetes</taxon>
        <taxon>Propionibacteriales</taxon>
        <taxon>Nocardioidaceae</taxon>
        <taxon>Nocardioides</taxon>
    </lineage>
</organism>
<proteinExistence type="predicted"/>